<dbReference type="OrthoDB" id="1405557at2759"/>
<dbReference type="AlphaFoldDB" id="A0A8X7Y1E5"/>
<protein>
    <submittedName>
        <fullName evidence="2">Uncharacterized protein</fullName>
    </submittedName>
</protein>
<sequence length="221" mass="24325">MFHLHAMDWVTRKKGMGVLRRELACLYLLLLLIMSPLETPCFAVGYGKFRSFKGGSSSELKNNPAKSNNIGGLKGNADKDGNEIYGAEKRKLLLEISTVNVSGSLTDVYESLVLFVASAEKGKEPCCGGLILYFTLFQITRGYGVKARKSEVLIEALRAMVSALIRRILASRLQNVIQRRFGWSTSKLERACLAMLLSTEAMICMINVTTDLYPTTAGPCA</sequence>
<gene>
    <name evidence="2" type="ORF">POTOM_051320</name>
</gene>
<evidence type="ECO:0000313" key="3">
    <source>
        <dbReference type="Proteomes" id="UP000886885"/>
    </source>
</evidence>
<organism evidence="2 3">
    <name type="scientific">Populus tomentosa</name>
    <name type="common">Chinese white poplar</name>
    <dbReference type="NCBI Taxonomy" id="118781"/>
    <lineage>
        <taxon>Eukaryota</taxon>
        <taxon>Viridiplantae</taxon>
        <taxon>Streptophyta</taxon>
        <taxon>Embryophyta</taxon>
        <taxon>Tracheophyta</taxon>
        <taxon>Spermatophyta</taxon>
        <taxon>Magnoliopsida</taxon>
        <taxon>eudicotyledons</taxon>
        <taxon>Gunneridae</taxon>
        <taxon>Pentapetalae</taxon>
        <taxon>rosids</taxon>
        <taxon>fabids</taxon>
        <taxon>Malpighiales</taxon>
        <taxon>Salicaceae</taxon>
        <taxon>Saliceae</taxon>
        <taxon>Populus</taxon>
    </lineage>
</organism>
<dbReference type="Proteomes" id="UP000886885">
    <property type="component" value="Chromosome 16A"/>
</dbReference>
<accession>A0A8X7Y1E5</accession>
<comment type="caution">
    <text evidence="2">The sequence shown here is derived from an EMBL/GenBank/DDBJ whole genome shotgun (WGS) entry which is preliminary data.</text>
</comment>
<evidence type="ECO:0000256" key="1">
    <source>
        <dbReference type="SAM" id="MobiDB-lite"/>
    </source>
</evidence>
<dbReference type="EMBL" id="JAAWWB010000031">
    <property type="protein sequence ID" value="KAG6744683.1"/>
    <property type="molecule type" value="Genomic_DNA"/>
</dbReference>
<proteinExistence type="predicted"/>
<keyword evidence="3" id="KW-1185">Reference proteome</keyword>
<reference evidence="2" key="1">
    <citation type="journal article" date="2020" name="bioRxiv">
        <title>Hybrid origin of Populus tomentosa Carr. identified through genome sequencing and phylogenomic analysis.</title>
        <authorList>
            <person name="An X."/>
            <person name="Gao K."/>
            <person name="Chen Z."/>
            <person name="Li J."/>
            <person name="Yang X."/>
            <person name="Yang X."/>
            <person name="Zhou J."/>
            <person name="Guo T."/>
            <person name="Zhao T."/>
            <person name="Huang S."/>
            <person name="Miao D."/>
            <person name="Khan W.U."/>
            <person name="Rao P."/>
            <person name="Ye M."/>
            <person name="Lei B."/>
            <person name="Liao W."/>
            <person name="Wang J."/>
            <person name="Ji L."/>
            <person name="Li Y."/>
            <person name="Guo B."/>
            <person name="Mustafa N.S."/>
            <person name="Li S."/>
            <person name="Yun Q."/>
            <person name="Keller S.R."/>
            <person name="Mao J."/>
            <person name="Zhang R."/>
            <person name="Strauss S.H."/>
        </authorList>
    </citation>
    <scope>NUCLEOTIDE SEQUENCE</scope>
    <source>
        <strain evidence="2">GM15</strain>
        <tissue evidence="2">Leaf</tissue>
    </source>
</reference>
<feature type="region of interest" description="Disordered" evidence="1">
    <location>
        <begin position="54"/>
        <end position="74"/>
    </location>
</feature>
<feature type="compositionally biased region" description="Polar residues" evidence="1">
    <location>
        <begin position="59"/>
        <end position="70"/>
    </location>
</feature>
<evidence type="ECO:0000313" key="2">
    <source>
        <dbReference type="EMBL" id="KAG6744683.1"/>
    </source>
</evidence>
<name>A0A8X7Y1E5_POPTO</name>